<feature type="transmembrane region" description="Helical" evidence="2">
    <location>
        <begin position="648"/>
        <end position="669"/>
    </location>
</feature>
<evidence type="ECO:0000256" key="2">
    <source>
        <dbReference type="SAM" id="Phobius"/>
    </source>
</evidence>
<dbReference type="PROSITE" id="PS50983">
    <property type="entry name" value="FE_B12_PBP"/>
    <property type="match status" value="1"/>
</dbReference>
<dbReference type="AlphaFoldDB" id="A0A8J8CHI5"/>
<dbReference type="InterPro" id="IPR008969">
    <property type="entry name" value="CarboxyPept-like_regulatory"/>
</dbReference>
<evidence type="ECO:0000313" key="4">
    <source>
        <dbReference type="EMBL" id="NCN64772.1"/>
    </source>
</evidence>
<evidence type="ECO:0000313" key="5">
    <source>
        <dbReference type="EMBL" id="NCS91134.1"/>
    </source>
</evidence>
<dbReference type="SUPFAM" id="SSF49464">
    <property type="entry name" value="Carboxypeptidase regulatory domain-like"/>
    <property type="match status" value="1"/>
</dbReference>
<name>A0A8J8CHI5_9ARCH</name>
<dbReference type="EMBL" id="JAACVF010000041">
    <property type="protein sequence ID" value="NCN64772.1"/>
    <property type="molecule type" value="Genomic_DNA"/>
</dbReference>
<accession>A0A8J8CHI5</accession>
<evidence type="ECO:0000256" key="1">
    <source>
        <dbReference type="ARBA" id="ARBA00022729"/>
    </source>
</evidence>
<reference evidence="4" key="1">
    <citation type="submission" date="2019-11" db="EMBL/GenBank/DDBJ databases">
        <title>Lipid analysis of CO2-rich subsurface aquifers suggests an autotrophy-based deep biosphere with lysolipids enriched in CPR bacteria.</title>
        <authorList>
            <person name="Probst A.J."/>
            <person name="Elling F.J."/>
            <person name="Castelle C.J."/>
            <person name="Zhu Q."/>
            <person name="Elvert M."/>
            <person name="Birarda G."/>
            <person name="Holman H.-Y."/>
            <person name="Lane K.R."/>
            <person name="Ladd B."/>
            <person name="Ryan M.C."/>
            <person name="Woyke T."/>
            <person name="Hinrichs K.-U."/>
            <person name="Banfield J.F."/>
        </authorList>
    </citation>
    <scope>NUCLEOTIDE SEQUENCE</scope>
    <source>
        <strain evidence="4">CG_2015-01_33_1645</strain>
        <strain evidence="5">CG_2015-04_33_537</strain>
    </source>
</reference>
<dbReference type="NCBIfam" id="NF038402">
    <property type="entry name" value="TroA_like"/>
    <property type="match status" value="1"/>
</dbReference>
<dbReference type="PANTHER" id="PTHR30535:SF34">
    <property type="entry name" value="MOLYBDATE-BINDING PROTEIN MOLA"/>
    <property type="match status" value="1"/>
</dbReference>
<dbReference type="Gene3D" id="3.40.50.1980">
    <property type="entry name" value="Nitrogenase molybdenum iron protein domain"/>
    <property type="match status" value="2"/>
</dbReference>
<dbReference type="Proteomes" id="UP000768163">
    <property type="component" value="Unassembled WGS sequence"/>
</dbReference>
<feature type="domain" description="Fe/B12 periplasmic-binding" evidence="3">
    <location>
        <begin position="35"/>
        <end position="286"/>
    </location>
</feature>
<evidence type="ECO:0000313" key="6">
    <source>
        <dbReference type="Proteomes" id="UP000768163"/>
    </source>
</evidence>
<dbReference type="InterPro" id="IPR054828">
    <property type="entry name" value="Vit_B12_bind_prot"/>
</dbReference>
<dbReference type="Proteomes" id="UP000738826">
    <property type="component" value="Unassembled WGS sequence"/>
</dbReference>
<sequence length="674" mass="74894">MRKILYLYGILFILFAIAFIQISSAENTTDTSYERTVSLAPSITETIYAINGQDKLIGVTIFCNYPEGAKSKTKIGGYTTPSIETIVFLDPDLVFAHDLTDPDDIVLLRNANITVVVINTSATIDGIYYKIRTIAKYLGKAHDGENLITSMEERIEKIKKIKSELIFSSPTVAQIAWTDPLWVTGRETFIQSIIETAGGTNVYSDVYRWQPVSAETLITRDPDIIIAPVGNSHDVYNDIFFSYKFKNLKAVKNNDVYKIAEDIIARDSPRITDALESVMGMFISHQYNHIPKYCLNNNDCTSGNCDFSIHICFKLNSESCVFDKECISSYCENGICKEKFSEKISNDTPGNSGVGGNYGRGGTSLVKYVYIDGENKPVNMEKMSFPPEIFNFSEIFGLKQTINLGGNFKDAEITINVKNKTRKFKLDENGATTLTIPDYGSAEITISKSDFKNWTKTINVYVGTLNITKISGEKYGDEFKFKVTTKDGSLVKDAKVEVYGKTLMTDANGIVKTTIKTMQAGLESFASLENYKGSSISFDVQAIGKLNIEVPEKVKQGETITITVTNENKNPVLNAKVTINGIGHTTDADGKIEYNVTTISLTLKTEKEGYISSEVISVAVKKDAVFENEMYNETHNETKKNTSAYDNLLSPLNLTVISVILIIALIIFLKWGKK</sequence>
<dbReference type="InterPro" id="IPR050902">
    <property type="entry name" value="ABC_Transporter_SBP"/>
</dbReference>
<keyword evidence="2" id="KW-0472">Membrane</keyword>
<evidence type="ECO:0000259" key="3">
    <source>
        <dbReference type="PROSITE" id="PS50983"/>
    </source>
</evidence>
<dbReference type="Gene3D" id="2.60.40.1120">
    <property type="entry name" value="Carboxypeptidase-like, regulatory domain"/>
    <property type="match status" value="1"/>
</dbReference>
<keyword evidence="2" id="KW-0812">Transmembrane</keyword>
<dbReference type="EMBL" id="JAACQH010000028">
    <property type="protein sequence ID" value="NCS91134.1"/>
    <property type="molecule type" value="Genomic_DNA"/>
</dbReference>
<proteinExistence type="predicted"/>
<dbReference type="SUPFAM" id="SSF53807">
    <property type="entry name" value="Helical backbone' metal receptor"/>
    <property type="match status" value="1"/>
</dbReference>
<comment type="caution">
    <text evidence="4">The sequence shown here is derived from an EMBL/GenBank/DDBJ whole genome shotgun (WGS) entry which is preliminary data.</text>
</comment>
<gene>
    <name evidence="5" type="ORF">GW779_01750</name>
    <name evidence="4" type="ORF">GW910_01675</name>
</gene>
<keyword evidence="1" id="KW-0732">Signal</keyword>
<dbReference type="Pfam" id="PF01497">
    <property type="entry name" value="Peripla_BP_2"/>
    <property type="match status" value="1"/>
</dbReference>
<organism evidence="4 6">
    <name type="scientific">Candidatus Altarchaeum hamiconexum</name>
    <dbReference type="NCBI Taxonomy" id="1803513"/>
    <lineage>
        <taxon>Archaea</taxon>
        <taxon>Candidatus Altarchaeota</taxon>
        <taxon>Candidatus Altiarchaeia</taxon>
        <taxon>Candidatus Altarchaeales</taxon>
        <taxon>Candidatus Altarchaeaceae</taxon>
        <taxon>Candidatus Altarchaeum</taxon>
    </lineage>
</organism>
<protein>
    <submittedName>
        <fullName evidence="4">ABC transporter substrate-binding protein</fullName>
    </submittedName>
</protein>
<dbReference type="PANTHER" id="PTHR30535">
    <property type="entry name" value="VITAMIN B12-BINDING PROTEIN"/>
    <property type="match status" value="1"/>
</dbReference>
<dbReference type="InterPro" id="IPR002491">
    <property type="entry name" value="ABC_transptr_periplasmic_BD"/>
</dbReference>
<keyword evidence="2" id="KW-1133">Transmembrane helix</keyword>
<dbReference type="CDD" id="cd01143">
    <property type="entry name" value="YvrC"/>
    <property type="match status" value="1"/>
</dbReference>